<dbReference type="Proteomes" id="UP000807469">
    <property type="component" value="Unassembled WGS sequence"/>
</dbReference>
<gene>
    <name evidence="6" type="ORF">BDN70DRAFT_881737</name>
</gene>
<protein>
    <recommendedName>
        <fullName evidence="5">MYND-type domain-containing protein</fullName>
    </recommendedName>
</protein>
<sequence>MYVQKTPNSKSKNPLSNFFSDTETSPYCARCILGAASTGTQSSVNANGLNEFWLNLTRNLGLWTSQMHFMFSVRTEEQTCQLLERMNRCSCPMRDPRIREYHRLGRTMEDYILAWTCVETSPAVAFISSLFLVLTTALEGARVKTVAKRTSSERWPTCPEDLMPFGPKNLVDSFITWSHFIPDFLIFRVASQCVEFCGALLAPYATQPELTRCAIDAGRQLFDRTWATVHLRSGGVSRRIMGKAFIQQIESFIYYFGFFFNDQPIDKKMLMIEGYEVKAVQICSLLAYVAGDVHLLVGSPDTCTAALAAIGSQIYACMGQCFEPLPSVLVHPAIFNRSRAVWAEWEAQQVELQTGESCRSVAAHDRVLACIPGPNAPDGDVLYPEIARMAINHIRNGRFDLYCSAQDCPNSMQSSGKAYQRCGACNVAGYCSKKCQKASWNSPQYPHKSLCKILQNLVAIASFDLIFSHPPSQNLFAMPKRELTFLGPPPSYSLDDIVNLVIEKWKQAYVTTPDLFYIAGWASHRTCSADLPTKTECEPGYEDYDTKIAELTQRTKTLKPEYLIPEDTTYLAQGYKLVRSMFDATSNGAVVVRSGDFISIPAQ</sequence>
<keyword evidence="2 4" id="KW-0863">Zinc-finger</keyword>
<keyword evidence="3" id="KW-0862">Zinc</keyword>
<dbReference type="AlphaFoldDB" id="A0A9P5YWA2"/>
<comment type="caution">
    <text evidence="6">The sequence shown here is derived from an EMBL/GenBank/DDBJ whole genome shotgun (WGS) entry which is preliminary data.</text>
</comment>
<dbReference type="OrthoDB" id="341421at2759"/>
<dbReference type="EMBL" id="MU155276">
    <property type="protein sequence ID" value="KAF9476958.1"/>
    <property type="molecule type" value="Genomic_DNA"/>
</dbReference>
<name>A0A9P5YWA2_9AGAR</name>
<proteinExistence type="predicted"/>
<evidence type="ECO:0000256" key="3">
    <source>
        <dbReference type="ARBA" id="ARBA00022833"/>
    </source>
</evidence>
<reference evidence="6" key="1">
    <citation type="submission" date="2020-11" db="EMBL/GenBank/DDBJ databases">
        <authorList>
            <consortium name="DOE Joint Genome Institute"/>
            <person name="Ahrendt S."/>
            <person name="Riley R."/>
            <person name="Andreopoulos W."/>
            <person name="Labutti K."/>
            <person name="Pangilinan J."/>
            <person name="Ruiz-Duenas F.J."/>
            <person name="Barrasa J.M."/>
            <person name="Sanchez-Garcia M."/>
            <person name="Camarero S."/>
            <person name="Miyauchi S."/>
            <person name="Serrano A."/>
            <person name="Linde D."/>
            <person name="Babiker R."/>
            <person name="Drula E."/>
            <person name="Ayuso-Fernandez I."/>
            <person name="Pacheco R."/>
            <person name="Padilla G."/>
            <person name="Ferreira P."/>
            <person name="Barriuso J."/>
            <person name="Kellner H."/>
            <person name="Castanera R."/>
            <person name="Alfaro M."/>
            <person name="Ramirez L."/>
            <person name="Pisabarro A.G."/>
            <person name="Kuo A."/>
            <person name="Tritt A."/>
            <person name="Lipzen A."/>
            <person name="He G."/>
            <person name="Yan M."/>
            <person name="Ng V."/>
            <person name="Cullen D."/>
            <person name="Martin F."/>
            <person name="Rosso M.-N."/>
            <person name="Henrissat B."/>
            <person name="Hibbett D."/>
            <person name="Martinez A.T."/>
            <person name="Grigoriev I.V."/>
        </authorList>
    </citation>
    <scope>NUCLEOTIDE SEQUENCE</scope>
    <source>
        <strain evidence="6">CIRM-BRFM 674</strain>
    </source>
</reference>
<dbReference type="GO" id="GO:0008270">
    <property type="term" value="F:zinc ion binding"/>
    <property type="evidence" value="ECO:0007669"/>
    <property type="project" value="UniProtKB-KW"/>
</dbReference>
<evidence type="ECO:0000256" key="1">
    <source>
        <dbReference type="ARBA" id="ARBA00022723"/>
    </source>
</evidence>
<evidence type="ECO:0000256" key="4">
    <source>
        <dbReference type="PROSITE-ProRule" id="PRU00134"/>
    </source>
</evidence>
<evidence type="ECO:0000313" key="7">
    <source>
        <dbReference type="Proteomes" id="UP000807469"/>
    </source>
</evidence>
<dbReference type="PROSITE" id="PS50865">
    <property type="entry name" value="ZF_MYND_2"/>
    <property type="match status" value="1"/>
</dbReference>
<dbReference type="InterPro" id="IPR002893">
    <property type="entry name" value="Znf_MYND"/>
</dbReference>
<organism evidence="6 7">
    <name type="scientific">Pholiota conissans</name>
    <dbReference type="NCBI Taxonomy" id="109636"/>
    <lineage>
        <taxon>Eukaryota</taxon>
        <taxon>Fungi</taxon>
        <taxon>Dikarya</taxon>
        <taxon>Basidiomycota</taxon>
        <taxon>Agaricomycotina</taxon>
        <taxon>Agaricomycetes</taxon>
        <taxon>Agaricomycetidae</taxon>
        <taxon>Agaricales</taxon>
        <taxon>Agaricineae</taxon>
        <taxon>Strophariaceae</taxon>
        <taxon>Pholiota</taxon>
    </lineage>
</organism>
<keyword evidence="7" id="KW-1185">Reference proteome</keyword>
<keyword evidence="1" id="KW-0479">Metal-binding</keyword>
<dbReference type="SUPFAM" id="SSF144232">
    <property type="entry name" value="HIT/MYND zinc finger-like"/>
    <property type="match status" value="1"/>
</dbReference>
<evidence type="ECO:0000256" key="2">
    <source>
        <dbReference type="ARBA" id="ARBA00022771"/>
    </source>
</evidence>
<evidence type="ECO:0000259" key="5">
    <source>
        <dbReference type="PROSITE" id="PS50865"/>
    </source>
</evidence>
<feature type="domain" description="MYND-type" evidence="5">
    <location>
        <begin position="408"/>
        <end position="451"/>
    </location>
</feature>
<evidence type="ECO:0000313" key="6">
    <source>
        <dbReference type="EMBL" id="KAF9476958.1"/>
    </source>
</evidence>
<dbReference type="Gene3D" id="6.10.140.2220">
    <property type="match status" value="1"/>
</dbReference>
<accession>A0A9P5YWA2</accession>